<evidence type="ECO:0000259" key="2">
    <source>
        <dbReference type="Pfam" id="PF02517"/>
    </source>
</evidence>
<feature type="domain" description="CAAX prenyl protease 2/Lysostaphin resistance protein A-like" evidence="2">
    <location>
        <begin position="142"/>
        <end position="248"/>
    </location>
</feature>
<feature type="transmembrane region" description="Helical" evidence="1">
    <location>
        <begin position="175"/>
        <end position="195"/>
    </location>
</feature>
<keyword evidence="1" id="KW-1133">Transmembrane helix</keyword>
<dbReference type="EMBL" id="RSEB01000001">
    <property type="protein sequence ID" value="RRS02230.1"/>
    <property type="molecule type" value="Genomic_DNA"/>
</dbReference>
<name>A0A426V5Y9_9ACTN</name>
<dbReference type="PANTHER" id="PTHR35797">
    <property type="entry name" value="PROTEASE-RELATED"/>
    <property type="match status" value="1"/>
</dbReference>
<organism evidence="3 4">
    <name type="scientific">Glycomyces terrestris</name>
    <dbReference type="NCBI Taxonomy" id="2493553"/>
    <lineage>
        <taxon>Bacteria</taxon>
        <taxon>Bacillati</taxon>
        <taxon>Actinomycetota</taxon>
        <taxon>Actinomycetes</taxon>
        <taxon>Glycomycetales</taxon>
        <taxon>Glycomycetaceae</taxon>
        <taxon>Glycomyces</taxon>
    </lineage>
</organism>
<evidence type="ECO:0000313" key="3">
    <source>
        <dbReference type="EMBL" id="RRS02230.1"/>
    </source>
</evidence>
<accession>A0A426V5Y9</accession>
<feature type="transmembrane region" description="Helical" evidence="1">
    <location>
        <begin position="56"/>
        <end position="78"/>
    </location>
</feature>
<protein>
    <submittedName>
        <fullName evidence="3">CPBP family intramembrane metalloprotease</fullName>
    </submittedName>
</protein>
<keyword evidence="1" id="KW-0472">Membrane</keyword>
<feature type="transmembrane region" description="Helical" evidence="1">
    <location>
        <begin position="99"/>
        <end position="123"/>
    </location>
</feature>
<keyword evidence="3" id="KW-0482">Metalloprotease</keyword>
<dbReference type="GO" id="GO:0080120">
    <property type="term" value="P:CAAX-box protein maturation"/>
    <property type="evidence" value="ECO:0007669"/>
    <property type="project" value="UniProtKB-ARBA"/>
</dbReference>
<evidence type="ECO:0000313" key="4">
    <source>
        <dbReference type="Proteomes" id="UP000277256"/>
    </source>
</evidence>
<dbReference type="AlphaFoldDB" id="A0A426V5Y9"/>
<dbReference type="Proteomes" id="UP000277256">
    <property type="component" value="Unassembled WGS sequence"/>
</dbReference>
<dbReference type="PANTHER" id="PTHR35797:SF1">
    <property type="entry name" value="PROTEASE"/>
    <property type="match status" value="1"/>
</dbReference>
<dbReference type="GO" id="GO:0004175">
    <property type="term" value="F:endopeptidase activity"/>
    <property type="evidence" value="ECO:0007669"/>
    <property type="project" value="UniProtKB-ARBA"/>
</dbReference>
<gene>
    <name evidence="3" type="ORF">EIW28_02935</name>
</gene>
<proteinExistence type="predicted"/>
<feature type="transmembrane region" description="Helical" evidence="1">
    <location>
        <begin position="207"/>
        <end position="229"/>
    </location>
</feature>
<dbReference type="GO" id="GO:0008237">
    <property type="term" value="F:metallopeptidase activity"/>
    <property type="evidence" value="ECO:0007669"/>
    <property type="project" value="UniProtKB-KW"/>
</dbReference>
<dbReference type="InterPro" id="IPR042150">
    <property type="entry name" value="MmRce1-like"/>
</dbReference>
<dbReference type="GO" id="GO:0006508">
    <property type="term" value="P:proteolysis"/>
    <property type="evidence" value="ECO:0007669"/>
    <property type="project" value="UniProtKB-KW"/>
</dbReference>
<feature type="transmembrane region" description="Helical" evidence="1">
    <location>
        <begin position="24"/>
        <end position="44"/>
    </location>
</feature>
<keyword evidence="3" id="KW-0378">Hydrolase</keyword>
<sequence length="286" mass="31740">MTAPTLTIDSRGIDPVAERYDRPFLFYGLATAIPWACWFAAAYLSHLEPQTAGLRWWTAALSVAGLVAPVAVLAALVARRPELKTDVLHRLRWPRQAPAAFLALAFLLAPASILAATAVSLLFGYSPEQFLLRGGYTFTAGLLPVWVTLAGAAVLEEIAWHGYGTDTLVRRMRVFPASMLFTVIWALWHLPLGFIEGYYHEEVVELGWIHTLNFPVSMVAFVIVMNWLYYRAGRSILVPVAFHLTANFANEVLLTDPDTKLIQTGLLLAFAAVVVVKDRELFFGRP</sequence>
<dbReference type="Pfam" id="PF02517">
    <property type="entry name" value="Rce1-like"/>
    <property type="match status" value="1"/>
</dbReference>
<keyword evidence="3" id="KW-0645">Protease</keyword>
<reference evidence="3 4" key="1">
    <citation type="submission" date="2018-12" db="EMBL/GenBank/DDBJ databases">
        <title>Glycomyces sp. YIM 121974 draft genome.</title>
        <authorList>
            <person name="Li Q."/>
        </authorList>
    </citation>
    <scope>NUCLEOTIDE SEQUENCE [LARGE SCALE GENOMIC DNA]</scope>
    <source>
        <strain evidence="3 4">YIM 121974</strain>
    </source>
</reference>
<dbReference type="OrthoDB" id="3693644at2"/>
<comment type="caution">
    <text evidence="3">The sequence shown here is derived from an EMBL/GenBank/DDBJ whole genome shotgun (WGS) entry which is preliminary data.</text>
</comment>
<keyword evidence="4" id="KW-1185">Reference proteome</keyword>
<keyword evidence="1" id="KW-0812">Transmembrane</keyword>
<evidence type="ECO:0000256" key="1">
    <source>
        <dbReference type="SAM" id="Phobius"/>
    </source>
</evidence>
<feature type="transmembrane region" description="Helical" evidence="1">
    <location>
        <begin position="135"/>
        <end position="155"/>
    </location>
</feature>
<dbReference type="InterPro" id="IPR003675">
    <property type="entry name" value="Rce1/LyrA-like_dom"/>
</dbReference>